<dbReference type="AlphaFoldDB" id="A0A2H5XE72"/>
<sequence>MMRRKLWITSVILEITLVGVWWWVWQAPYRTLTTFVNALYAGDIKTIYELTPVHEREQTGVNMELVERTYRQFLKPLLDQHYPREKLVRIQRESSKNVGSRRQALFYLWFRDERYPLVIYLCHPPDRQGWRVPFSYFVWLTAKGLYGNPTPIMHQLGYEKVATADGGTFWLQ</sequence>
<reference evidence="3" key="1">
    <citation type="submission" date="2017-09" db="EMBL/GenBank/DDBJ databases">
        <title>Metaegenomics of thermophilic ammonia-oxidizing enrichment culture.</title>
        <authorList>
            <person name="Kato S."/>
            <person name="Suzuki K."/>
        </authorList>
    </citation>
    <scope>NUCLEOTIDE SEQUENCE [LARGE SCALE GENOMIC DNA]</scope>
</reference>
<keyword evidence="1" id="KW-0812">Transmembrane</keyword>
<proteinExistence type="predicted"/>
<keyword evidence="1" id="KW-1133">Transmembrane helix</keyword>
<gene>
    <name evidence="2" type="ORF">HRbin17_02005</name>
</gene>
<feature type="transmembrane region" description="Helical" evidence="1">
    <location>
        <begin position="7"/>
        <end position="25"/>
    </location>
</feature>
<protein>
    <submittedName>
        <fullName evidence="2">Uncharacterized protein</fullName>
    </submittedName>
</protein>
<dbReference type="Proteomes" id="UP000236173">
    <property type="component" value="Unassembled WGS sequence"/>
</dbReference>
<evidence type="ECO:0000313" key="3">
    <source>
        <dbReference type="Proteomes" id="UP000236173"/>
    </source>
</evidence>
<keyword evidence="1" id="KW-0472">Membrane</keyword>
<dbReference type="EMBL" id="BEHT01000028">
    <property type="protein sequence ID" value="GBC99480.1"/>
    <property type="molecule type" value="Genomic_DNA"/>
</dbReference>
<accession>A0A2H5XE72</accession>
<comment type="caution">
    <text evidence="2">The sequence shown here is derived from an EMBL/GenBank/DDBJ whole genome shotgun (WGS) entry which is preliminary data.</text>
</comment>
<organism evidence="2 3">
    <name type="scientific">Candidatus Fervidibacter japonicus</name>
    <dbReference type="NCBI Taxonomy" id="2035412"/>
    <lineage>
        <taxon>Bacteria</taxon>
        <taxon>Candidatus Fervidibacterota</taxon>
        <taxon>Candidatus Fervidibacter</taxon>
    </lineage>
</organism>
<name>A0A2H5XE72_9BACT</name>
<evidence type="ECO:0000256" key="1">
    <source>
        <dbReference type="SAM" id="Phobius"/>
    </source>
</evidence>
<evidence type="ECO:0000313" key="2">
    <source>
        <dbReference type="EMBL" id="GBC99480.1"/>
    </source>
</evidence>